<evidence type="ECO:0000256" key="2">
    <source>
        <dbReference type="RuleBase" id="RU000461"/>
    </source>
</evidence>
<evidence type="ECO:0000256" key="1">
    <source>
        <dbReference type="ARBA" id="ARBA00010617"/>
    </source>
</evidence>
<dbReference type="InterPro" id="IPR017972">
    <property type="entry name" value="Cyt_P450_CS"/>
</dbReference>
<reference evidence="5" key="1">
    <citation type="journal article" date="2019" name="Int. J. Syst. Evol. Microbiol.">
        <title>The Global Catalogue of Microorganisms (GCM) 10K type strain sequencing project: providing services to taxonomists for standard genome sequencing and annotation.</title>
        <authorList>
            <consortium name="The Broad Institute Genomics Platform"/>
            <consortium name="The Broad Institute Genome Sequencing Center for Infectious Disease"/>
            <person name="Wu L."/>
            <person name="Ma J."/>
        </authorList>
    </citation>
    <scope>NUCLEOTIDE SEQUENCE [LARGE SCALE GENOMIC DNA]</scope>
    <source>
        <strain evidence="5">JCM 4816</strain>
    </source>
</reference>
<keyword evidence="2" id="KW-0560">Oxidoreductase</keyword>
<comment type="similarity">
    <text evidence="1 2">Belongs to the cytochrome P450 family.</text>
</comment>
<dbReference type="Pfam" id="PF00067">
    <property type="entry name" value="p450"/>
    <property type="match status" value="1"/>
</dbReference>
<keyword evidence="2" id="KW-0349">Heme</keyword>
<gene>
    <name evidence="4" type="ORF">GCM10019016_071120</name>
</gene>
<dbReference type="RefSeq" id="WP_345580791.1">
    <property type="nucleotide sequence ID" value="NZ_BAAAXF010000051.1"/>
</dbReference>
<feature type="region of interest" description="Disordered" evidence="3">
    <location>
        <begin position="402"/>
        <end position="428"/>
    </location>
</feature>
<dbReference type="InterPro" id="IPR001128">
    <property type="entry name" value="Cyt_P450"/>
</dbReference>
<evidence type="ECO:0000313" key="5">
    <source>
        <dbReference type="Proteomes" id="UP001501455"/>
    </source>
</evidence>
<keyword evidence="2" id="KW-0479">Metal-binding</keyword>
<organism evidence="4 5">
    <name type="scientific">Streptomyces prasinosporus</name>
    <dbReference type="NCBI Taxonomy" id="68256"/>
    <lineage>
        <taxon>Bacteria</taxon>
        <taxon>Bacillati</taxon>
        <taxon>Actinomycetota</taxon>
        <taxon>Actinomycetes</taxon>
        <taxon>Kitasatosporales</taxon>
        <taxon>Streptomycetaceae</taxon>
        <taxon>Streptomyces</taxon>
        <taxon>Streptomyces albogriseolus group</taxon>
    </lineage>
</organism>
<dbReference type="PRINTS" id="PR00359">
    <property type="entry name" value="BP450"/>
</dbReference>
<dbReference type="Gene3D" id="1.10.630.10">
    <property type="entry name" value="Cytochrome P450"/>
    <property type="match status" value="1"/>
</dbReference>
<keyword evidence="5" id="KW-1185">Reference proteome</keyword>
<proteinExistence type="inferred from homology"/>
<dbReference type="PANTHER" id="PTHR46696:SF1">
    <property type="entry name" value="CYTOCHROME P450 YJIB-RELATED"/>
    <property type="match status" value="1"/>
</dbReference>
<dbReference type="Proteomes" id="UP001501455">
    <property type="component" value="Unassembled WGS sequence"/>
</dbReference>
<comment type="caution">
    <text evidence="4">The sequence shown here is derived from an EMBL/GenBank/DDBJ whole genome shotgun (WGS) entry which is preliminary data.</text>
</comment>
<keyword evidence="2" id="KW-0503">Monooxygenase</keyword>
<accession>A0ABP6TZZ6</accession>
<dbReference type="PRINTS" id="PR00385">
    <property type="entry name" value="P450"/>
</dbReference>
<name>A0ABP6TZZ6_9ACTN</name>
<dbReference type="PROSITE" id="PS00086">
    <property type="entry name" value="CYTOCHROME_P450"/>
    <property type="match status" value="1"/>
</dbReference>
<sequence length="428" mass="45599">MATGRSAVHVSPGGEAGNDEARALVLRYLRGEARADPYPLLHRIRSAGPVWLGDGVLVLSSHEQCAAALRSGEPARDGARACPHAPVRLRRLLDRALDGPTLAGLAPVARSVVDDRLDSVAARGRLEVVSDLAHPVPMAVLSRLLGLPAGDAPWLHRRLRTLGGAYDSVLTGAADAASEAERRRAETDVEAYLAEVVRGRRDRPGDDLLSRLTGADRGGGRLTDAAAASAGRLLLVAGYETTAALVSGSVLALLRAPHEGDALRRDPGHARRLVEETLRVDPPLQVVRRRAGTDLELCGVRVPRGTEMVLLLAAAHRDPDRTAHPDVFAPADAPPHMAFGAGAHLCPGAPPARLIAQTVLVRFAQRVTGARFARGTPSYRRSAALRGLRALWVDAEGIAARDLPWPQPDTEDARHPSMPLFPAEERKP</sequence>
<evidence type="ECO:0000313" key="4">
    <source>
        <dbReference type="EMBL" id="GAA3500007.1"/>
    </source>
</evidence>
<dbReference type="InterPro" id="IPR002397">
    <property type="entry name" value="Cyt_P450_B"/>
</dbReference>
<dbReference type="SUPFAM" id="SSF48264">
    <property type="entry name" value="Cytochrome P450"/>
    <property type="match status" value="1"/>
</dbReference>
<keyword evidence="2" id="KW-0408">Iron</keyword>
<protein>
    <submittedName>
        <fullName evidence="4">Cytochrome P450</fullName>
    </submittedName>
</protein>
<dbReference type="EMBL" id="BAAAXF010000051">
    <property type="protein sequence ID" value="GAA3500007.1"/>
    <property type="molecule type" value="Genomic_DNA"/>
</dbReference>
<evidence type="ECO:0000256" key="3">
    <source>
        <dbReference type="SAM" id="MobiDB-lite"/>
    </source>
</evidence>
<dbReference type="InterPro" id="IPR036396">
    <property type="entry name" value="Cyt_P450_sf"/>
</dbReference>
<dbReference type="PANTHER" id="PTHR46696">
    <property type="entry name" value="P450, PUTATIVE (EUROFUNG)-RELATED"/>
    <property type="match status" value="1"/>
</dbReference>